<evidence type="ECO:0000313" key="7">
    <source>
        <dbReference type="Proteomes" id="UP001229486"/>
    </source>
</evidence>
<name>A0AB73IKG7_9BURK</name>
<dbReference type="InterPro" id="IPR036271">
    <property type="entry name" value="Tet_transcr_reg_TetR-rel_C_sf"/>
</dbReference>
<dbReference type="PROSITE" id="PS50977">
    <property type="entry name" value="HTH_TETR_2"/>
    <property type="match status" value="1"/>
</dbReference>
<dbReference type="EMBL" id="JAURTK010000010">
    <property type="protein sequence ID" value="MDP9650511.1"/>
    <property type="molecule type" value="Genomic_DNA"/>
</dbReference>
<dbReference type="Gene3D" id="1.10.10.60">
    <property type="entry name" value="Homeodomain-like"/>
    <property type="match status" value="1"/>
</dbReference>
<keyword evidence="3" id="KW-0804">Transcription</keyword>
<dbReference type="InterPro" id="IPR001647">
    <property type="entry name" value="HTH_TetR"/>
</dbReference>
<dbReference type="PANTHER" id="PTHR47506">
    <property type="entry name" value="TRANSCRIPTIONAL REGULATORY PROTEIN"/>
    <property type="match status" value="1"/>
</dbReference>
<evidence type="ECO:0000256" key="1">
    <source>
        <dbReference type="ARBA" id="ARBA00023015"/>
    </source>
</evidence>
<gene>
    <name evidence="6" type="ORF">J2793_005984</name>
</gene>
<dbReference type="Gene3D" id="1.10.357.10">
    <property type="entry name" value="Tetracycline Repressor, domain 2"/>
    <property type="match status" value="1"/>
</dbReference>
<evidence type="ECO:0000259" key="5">
    <source>
        <dbReference type="PROSITE" id="PS50977"/>
    </source>
</evidence>
<dbReference type="InterPro" id="IPR009057">
    <property type="entry name" value="Homeodomain-like_sf"/>
</dbReference>
<organism evidence="6 7">
    <name type="scientific">Paraburkholderia caledonica</name>
    <dbReference type="NCBI Taxonomy" id="134536"/>
    <lineage>
        <taxon>Bacteria</taxon>
        <taxon>Pseudomonadati</taxon>
        <taxon>Pseudomonadota</taxon>
        <taxon>Betaproteobacteria</taxon>
        <taxon>Burkholderiales</taxon>
        <taxon>Burkholderiaceae</taxon>
        <taxon>Paraburkholderia</taxon>
    </lineage>
</organism>
<dbReference type="SUPFAM" id="SSF46689">
    <property type="entry name" value="Homeodomain-like"/>
    <property type="match status" value="1"/>
</dbReference>
<dbReference type="Pfam" id="PF00440">
    <property type="entry name" value="TetR_N"/>
    <property type="match status" value="1"/>
</dbReference>
<dbReference type="Pfam" id="PF16925">
    <property type="entry name" value="TetR_C_13"/>
    <property type="match status" value="1"/>
</dbReference>
<accession>A0AB73IKG7</accession>
<dbReference type="AlphaFoldDB" id="A0AB73IKG7"/>
<comment type="caution">
    <text evidence="6">The sequence shown here is derived from an EMBL/GenBank/DDBJ whole genome shotgun (WGS) entry which is preliminary data.</text>
</comment>
<keyword evidence="1" id="KW-0805">Transcription regulation</keyword>
<evidence type="ECO:0000256" key="4">
    <source>
        <dbReference type="PROSITE-ProRule" id="PRU00335"/>
    </source>
</evidence>
<dbReference type="PANTHER" id="PTHR47506:SF10">
    <property type="entry name" value="TRANSCRIPTIONAL REGULATORY PROTEIN"/>
    <property type="match status" value="1"/>
</dbReference>
<proteinExistence type="predicted"/>
<dbReference type="RefSeq" id="WP_392395397.1">
    <property type="nucleotide sequence ID" value="NZ_JAURTK010000010.1"/>
</dbReference>
<keyword evidence="2 4" id="KW-0238">DNA-binding</keyword>
<dbReference type="InterPro" id="IPR011075">
    <property type="entry name" value="TetR_C"/>
</dbReference>
<reference evidence="6" key="1">
    <citation type="submission" date="2023-07" db="EMBL/GenBank/DDBJ databases">
        <title>Sorghum-associated microbial communities from plants grown in Nebraska, USA.</title>
        <authorList>
            <person name="Schachtman D."/>
        </authorList>
    </citation>
    <scope>NUCLEOTIDE SEQUENCE</scope>
    <source>
        <strain evidence="6">DS1061</strain>
    </source>
</reference>
<feature type="domain" description="HTH tetR-type" evidence="5">
    <location>
        <begin position="6"/>
        <end position="66"/>
    </location>
</feature>
<evidence type="ECO:0000256" key="3">
    <source>
        <dbReference type="ARBA" id="ARBA00023163"/>
    </source>
</evidence>
<feature type="DNA-binding region" description="H-T-H motif" evidence="4">
    <location>
        <begin position="29"/>
        <end position="48"/>
    </location>
</feature>
<dbReference type="GO" id="GO:0003677">
    <property type="term" value="F:DNA binding"/>
    <property type="evidence" value="ECO:0007669"/>
    <property type="project" value="UniProtKB-UniRule"/>
</dbReference>
<sequence>MVRPREFDRDEALDRAMRVFWSKGYSATSTDDLLAAMEIGRQSLYNAFGDKRKLYLEALDRYQQHSIAAHVERLIRGASALAGIKAMLLGAIAADAAERANGCMGVNSAAEFGASDPDIVAIRAAGAKRLKHHLLARIEQAQRDGEIDPQMNAEEVALFIGSTMQSIQLNARAGMTPAALRRLAKFAVERLVVRS</sequence>
<evidence type="ECO:0000256" key="2">
    <source>
        <dbReference type="ARBA" id="ARBA00023125"/>
    </source>
</evidence>
<dbReference type="SUPFAM" id="SSF48498">
    <property type="entry name" value="Tetracyclin repressor-like, C-terminal domain"/>
    <property type="match status" value="1"/>
</dbReference>
<dbReference type="Proteomes" id="UP001229486">
    <property type="component" value="Unassembled WGS sequence"/>
</dbReference>
<protein>
    <submittedName>
        <fullName evidence="6">AcrR family transcriptional regulator</fullName>
    </submittedName>
</protein>
<evidence type="ECO:0000313" key="6">
    <source>
        <dbReference type="EMBL" id="MDP9650511.1"/>
    </source>
</evidence>